<dbReference type="PANTHER" id="PTHR34135:SF2">
    <property type="entry name" value="LYSOZYME"/>
    <property type="match status" value="1"/>
</dbReference>
<accession>A0ABX0Y5W4</accession>
<dbReference type="InterPro" id="IPR017853">
    <property type="entry name" value="GH"/>
</dbReference>
<sequence>MSSPTPATPASTRRRGRRLLAGLSAVATMTALTFLTTTAASAAPAGVPGMDVSGYQTNVNWSAAWNNGARFAYVKATEGSGYTNPYFAQQYNGSYNVGMIRGAYHFALPDRSSGATQADYFVNHGGGWSKDGRTLPGALDIEYNPYGATCYGKSASGMVGWIRDFINTYHARTGRWATIYTTTDWWSTCTGNYSGFAANDPLWIARYASSVGALPAGWGTYSMWQYADSGAVPGDQDVWNGSWDRLKVLACDGPC</sequence>
<proteinExistence type="inferred from homology"/>
<organism evidence="5 6">
    <name type="scientific">Planosporangium thailandense</name>
    <dbReference type="NCBI Taxonomy" id="765197"/>
    <lineage>
        <taxon>Bacteria</taxon>
        <taxon>Bacillati</taxon>
        <taxon>Actinomycetota</taxon>
        <taxon>Actinomycetes</taxon>
        <taxon>Micromonosporales</taxon>
        <taxon>Micromonosporaceae</taxon>
        <taxon>Planosporangium</taxon>
    </lineage>
</organism>
<evidence type="ECO:0000256" key="4">
    <source>
        <dbReference type="SAM" id="SignalP"/>
    </source>
</evidence>
<keyword evidence="3" id="KW-0326">Glycosidase</keyword>
<feature type="chain" id="PRO_5046757227" evidence="4">
    <location>
        <begin position="43"/>
        <end position="255"/>
    </location>
</feature>
<dbReference type="PROSITE" id="PS51904">
    <property type="entry name" value="GLYCOSYL_HYDROL_F25_2"/>
    <property type="match status" value="1"/>
</dbReference>
<dbReference type="Gene3D" id="3.20.20.80">
    <property type="entry name" value="Glycosidases"/>
    <property type="match status" value="1"/>
</dbReference>
<evidence type="ECO:0000256" key="1">
    <source>
        <dbReference type="ARBA" id="ARBA00010646"/>
    </source>
</evidence>
<feature type="signal peptide" evidence="4">
    <location>
        <begin position="1"/>
        <end position="42"/>
    </location>
</feature>
<dbReference type="InterPro" id="IPR018077">
    <property type="entry name" value="Glyco_hydro_fam25_subgr"/>
</dbReference>
<keyword evidence="4" id="KW-0732">Signal</keyword>
<evidence type="ECO:0000256" key="3">
    <source>
        <dbReference type="ARBA" id="ARBA00023295"/>
    </source>
</evidence>
<evidence type="ECO:0000256" key="2">
    <source>
        <dbReference type="ARBA" id="ARBA00022801"/>
    </source>
</evidence>
<keyword evidence="6" id="KW-1185">Reference proteome</keyword>
<evidence type="ECO:0000313" key="6">
    <source>
        <dbReference type="Proteomes" id="UP000722989"/>
    </source>
</evidence>
<keyword evidence="2" id="KW-0378">Hydrolase</keyword>
<dbReference type="CDD" id="cd06412">
    <property type="entry name" value="GH25_CH-type"/>
    <property type="match status" value="1"/>
</dbReference>
<dbReference type="SMART" id="SM00641">
    <property type="entry name" value="Glyco_25"/>
    <property type="match status" value="1"/>
</dbReference>
<reference evidence="5 6" key="1">
    <citation type="submission" date="2020-03" db="EMBL/GenBank/DDBJ databases">
        <title>WGS of the type strain of Planosporangium spp.</title>
        <authorList>
            <person name="Thawai C."/>
        </authorList>
    </citation>
    <scope>NUCLEOTIDE SEQUENCE [LARGE SCALE GENOMIC DNA]</scope>
    <source>
        <strain evidence="5 6">TBRC 5610</strain>
    </source>
</reference>
<protein>
    <submittedName>
        <fullName evidence="5">Lysozyme</fullName>
    </submittedName>
</protein>
<comment type="similarity">
    <text evidence="1">Belongs to the glycosyl hydrolase 25 family.</text>
</comment>
<dbReference type="RefSeq" id="WP_167927713.1">
    <property type="nucleotide sequence ID" value="NZ_JAATVY010000022.1"/>
</dbReference>
<comment type="caution">
    <text evidence="5">The sequence shown here is derived from an EMBL/GenBank/DDBJ whole genome shotgun (WGS) entry which is preliminary data.</text>
</comment>
<evidence type="ECO:0000313" key="5">
    <source>
        <dbReference type="EMBL" id="NJC72800.1"/>
    </source>
</evidence>
<dbReference type="Proteomes" id="UP000722989">
    <property type="component" value="Unassembled WGS sequence"/>
</dbReference>
<dbReference type="InterPro" id="IPR002053">
    <property type="entry name" value="Glyco_hydro_25"/>
</dbReference>
<gene>
    <name evidence="5" type="ORF">HC031_24210</name>
</gene>
<dbReference type="EMBL" id="JAATVY010000022">
    <property type="protein sequence ID" value="NJC72800.1"/>
    <property type="molecule type" value="Genomic_DNA"/>
</dbReference>
<dbReference type="SUPFAM" id="SSF51445">
    <property type="entry name" value="(Trans)glycosidases"/>
    <property type="match status" value="1"/>
</dbReference>
<dbReference type="PANTHER" id="PTHR34135">
    <property type="entry name" value="LYSOZYME"/>
    <property type="match status" value="1"/>
</dbReference>
<dbReference type="Pfam" id="PF01183">
    <property type="entry name" value="Glyco_hydro_25"/>
    <property type="match status" value="1"/>
</dbReference>
<name>A0ABX0Y5W4_9ACTN</name>